<comment type="caution">
    <text evidence="2">The sequence shown here is derived from an EMBL/GenBank/DDBJ whole genome shotgun (WGS) entry which is preliminary data.</text>
</comment>
<sequence length="91" mass="10124">MRSPLRCDMMKTKRKTLVRTHKGNGYKQNSANRVGSEIEETTSSRGGQRRDGKTPGTRFRRKLKRGLGGGTQISNSADWIKIISSGLIETS</sequence>
<accession>A0AAW1M3L6</accession>
<feature type="region of interest" description="Disordered" evidence="1">
    <location>
        <begin position="21"/>
        <end position="70"/>
    </location>
</feature>
<evidence type="ECO:0000256" key="1">
    <source>
        <dbReference type="SAM" id="MobiDB-lite"/>
    </source>
</evidence>
<reference evidence="2 3" key="1">
    <citation type="journal article" date="2024" name="BMC Genomics">
        <title>De novo assembly and annotation of Popillia japonica's genome with initial clues to its potential as an invasive pest.</title>
        <authorList>
            <person name="Cucini C."/>
            <person name="Boschi S."/>
            <person name="Funari R."/>
            <person name="Cardaioli E."/>
            <person name="Iannotti N."/>
            <person name="Marturano G."/>
            <person name="Paoli F."/>
            <person name="Bruttini M."/>
            <person name="Carapelli A."/>
            <person name="Frati F."/>
            <person name="Nardi F."/>
        </authorList>
    </citation>
    <scope>NUCLEOTIDE SEQUENCE [LARGE SCALE GENOMIC DNA]</scope>
    <source>
        <strain evidence="2">DMR45628</strain>
    </source>
</reference>
<proteinExistence type="predicted"/>
<dbReference type="AlphaFoldDB" id="A0AAW1M3L6"/>
<dbReference type="EMBL" id="JASPKY010000067">
    <property type="protein sequence ID" value="KAK9743633.1"/>
    <property type="molecule type" value="Genomic_DNA"/>
</dbReference>
<keyword evidence="3" id="KW-1185">Reference proteome</keyword>
<protein>
    <submittedName>
        <fullName evidence="2">Uncharacterized protein</fullName>
    </submittedName>
</protein>
<dbReference type="Proteomes" id="UP001458880">
    <property type="component" value="Unassembled WGS sequence"/>
</dbReference>
<name>A0AAW1M3L6_POPJA</name>
<organism evidence="2 3">
    <name type="scientific">Popillia japonica</name>
    <name type="common">Japanese beetle</name>
    <dbReference type="NCBI Taxonomy" id="7064"/>
    <lineage>
        <taxon>Eukaryota</taxon>
        <taxon>Metazoa</taxon>
        <taxon>Ecdysozoa</taxon>
        <taxon>Arthropoda</taxon>
        <taxon>Hexapoda</taxon>
        <taxon>Insecta</taxon>
        <taxon>Pterygota</taxon>
        <taxon>Neoptera</taxon>
        <taxon>Endopterygota</taxon>
        <taxon>Coleoptera</taxon>
        <taxon>Polyphaga</taxon>
        <taxon>Scarabaeiformia</taxon>
        <taxon>Scarabaeidae</taxon>
        <taxon>Rutelinae</taxon>
        <taxon>Popillia</taxon>
    </lineage>
</organism>
<gene>
    <name evidence="2" type="ORF">QE152_g8418</name>
</gene>
<evidence type="ECO:0000313" key="2">
    <source>
        <dbReference type="EMBL" id="KAK9743633.1"/>
    </source>
</evidence>
<evidence type="ECO:0000313" key="3">
    <source>
        <dbReference type="Proteomes" id="UP001458880"/>
    </source>
</evidence>